<evidence type="ECO:0000313" key="2">
    <source>
        <dbReference type="EMBL" id="AHN65799.1"/>
    </source>
</evidence>
<feature type="region of interest" description="Disordered" evidence="1">
    <location>
        <begin position="1"/>
        <end position="23"/>
    </location>
</feature>
<organism evidence="2 3">
    <name type="scientific">Pygoscelis adeliae papillomavirus 1</name>
    <dbReference type="NCBI Taxonomy" id="1480065"/>
    <lineage>
        <taxon>Viruses</taxon>
        <taxon>Monodnaviria</taxon>
        <taxon>Shotokuvirae</taxon>
        <taxon>Cossaviricota</taxon>
        <taxon>Papovaviricetes</taxon>
        <taxon>Zurhausenvirales</taxon>
        <taxon>Papillomaviridae</taxon>
        <taxon>Firstpapillomavirinae</taxon>
        <taxon>Treisepsilonpapillomavirus</taxon>
        <taxon>Treisepsilonpapillomavirus 1</taxon>
    </lineage>
</organism>
<feature type="compositionally biased region" description="Pro residues" evidence="1">
    <location>
        <begin position="81"/>
        <end position="93"/>
    </location>
</feature>
<dbReference type="EMBL" id="KJ173785">
    <property type="protein sequence ID" value="AHN65799.1"/>
    <property type="molecule type" value="Genomic_DNA"/>
</dbReference>
<protein>
    <submittedName>
        <fullName evidence="2">E7</fullName>
    </submittedName>
</protein>
<name>X2JJ81_9PAPI</name>
<evidence type="ECO:0000313" key="3">
    <source>
        <dbReference type="Proteomes" id="UP000097718"/>
    </source>
</evidence>
<dbReference type="Proteomes" id="UP000097718">
    <property type="component" value="Segment"/>
</dbReference>
<dbReference type="GeneID" id="18983194"/>
<reference evidence="2 3" key="1">
    <citation type="journal article" date="2014" name="J. Gen. Virol.">
        <title>A novel papillomavirus in Adelie penguin (Pygoscelis adeliae) faeces sampled at the Cape Crozier colony, Antarctica.</title>
        <authorList>
            <person name="Varsani A."/>
            <person name="Kraberger S."/>
            <person name="Jennings S."/>
            <person name="Porzig E.L."/>
            <person name="Julian L."/>
            <person name="Massaro M."/>
            <person name="Pollard A."/>
            <person name="Ballard G."/>
            <person name="Ainley D.G."/>
        </authorList>
    </citation>
    <scope>NUCLEOTIDE SEQUENCE [LARGE SCALE GENOMIC DNA]</scope>
    <source>
        <strain evidence="2">Crozier_2013</strain>
    </source>
</reference>
<feature type="region of interest" description="Disordered" evidence="1">
    <location>
        <begin position="63"/>
        <end position="112"/>
    </location>
</feature>
<accession>X2JJ81</accession>
<dbReference type="RefSeq" id="YP_009022072.1">
    <property type="nucleotide sequence ID" value="NC_023894.1"/>
</dbReference>
<dbReference type="OrthoDB" id="41129at10239"/>
<sequence>MLTRDPSGLRPRPFKDCDDGELSTTEELEVDLYVDIIEDSSSDDDSDFEGYYDCTLETLMCQEGPLSDSSSDSDSGADNEAPPPPPPGAPQPLPHVEDPTIEELLQEFGGNNDNDQEECGWTCYFCEGPLNPTECFLYGAFDEEHSKGMCNSCYVSTLSDFEE</sequence>
<proteinExistence type="predicted"/>
<evidence type="ECO:0000256" key="1">
    <source>
        <dbReference type="SAM" id="MobiDB-lite"/>
    </source>
</evidence>
<dbReference type="KEGG" id="vg:18983194"/>
<keyword evidence="3" id="KW-1185">Reference proteome</keyword>